<dbReference type="InterPro" id="IPR001460">
    <property type="entry name" value="PCN-bd_Tpept"/>
</dbReference>
<evidence type="ECO:0000256" key="1">
    <source>
        <dbReference type="ARBA" id="ARBA00004370"/>
    </source>
</evidence>
<dbReference type="PANTHER" id="PTHR30627:SF1">
    <property type="entry name" value="PEPTIDOGLYCAN D,D-TRANSPEPTIDASE FTSI"/>
    <property type="match status" value="1"/>
</dbReference>
<dbReference type="InterPro" id="IPR012338">
    <property type="entry name" value="Beta-lactam/transpept-like"/>
</dbReference>
<evidence type="ECO:0000259" key="4">
    <source>
        <dbReference type="Pfam" id="PF03717"/>
    </source>
</evidence>
<feature type="non-terminal residue" evidence="5">
    <location>
        <position position="1"/>
    </location>
</feature>
<sequence>SGQAQQRAEALAVVLNRPPQHILTDLSTSITREVIVGRGLDYQGSLRVEDLDLPGIRLVRTSRRVYPEGNLAASLIGFIGRDNVGLTGLEADYDRDLSGAAGSLSYERDGLGNKIALGYSERVPPEPGADIVLTIDRYMQRMAERELDATIEKHEAEGGTIIIMDPRTGAILAMASRPSFDLTNLDLSDESKIDLYRNRAITDLYEPGSVFKTITMAGALDAGLVSPESVYV</sequence>
<name>X0Z3D7_9ZZZZ</name>
<dbReference type="Pfam" id="PF03717">
    <property type="entry name" value="PBP_dimer"/>
    <property type="match status" value="1"/>
</dbReference>
<dbReference type="Gene3D" id="3.40.710.10">
    <property type="entry name" value="DD-peptidase/beta-lactamase superfamily"/>
    <property type="match status" value="1"/>
</dbReference>
<gene>
    <name evidence="5" type="ORF">S01H1_77842</name>
</gene>
<dbReference type="GO" id="GO:0071555">
    <property type="term" value="P:cell wall organization"/>
    <property type="evidence" value="ECO:0007669"/>
    <property type="project" value="TreeGrafter"/>
</dbReference>
<dbReference type="PANTHER" id="PTHR30627">
    <property type="entry name" value="PEPTIDOGLYCAN D,D-TRANSPEPTIDASE"/>
    <property type="match status" value="1"/>
</dbReference>
<evidence type="ECO:0000313" key="5">
    <source>
        <dbReference type="EMBL" id="GAG52962.1"/>
    </source>
</evidence>
<dbReference type="InterPro" id="IPR050515">
    <property type="entry name" value="Beta-lactam/transpept"/>
</dbReference>
<feature type="domain" description="Penicillin-binding protein dimerisation" evidence="4">
    <location>
        <begin position="46"/>
        <end position="115"/>
    </location>
</feature>
<dbReference type="GO" id="GO:0005886">
    <property type="term" value="C:plasma membrane"/>
    <property type="evidence" value="ECO:0007669"/>
    <property type="project" value="TreeGrafter"/>
</dbReference>
<dbReference type="AlphaFoldDB" id="X0Z3D7"/>
<dbReference type="InterPro" id="IPR005311">
    <property type="entry name" value="PBP_dimer"/>
</dbReference>
<dbReference type="Gene3D" id="3.90.1310.10">
    <property type="entry name" value="Penicillin-binding protein 2a (Domain 2)"/>
    <property type="match status" value="1"/>
</dbReference>
<dbReference type="InterPro" id="IPR036138">
    <property type="entry name" value="PBP_dimer_sf"/>
</dbReference>
<organism evidence="5">
    <name type="scientific">marine sediment metagenome</name>
    <dbReference type="NCBI Taxonomy" id="412755"/>
    <lineage>
        <taxon>unclassified sequences</taxon>
        <taxon>metagenomes</taxon>
        <taxon>ecological metagenomes</taxon>
    </lineage>
</organism>
<feature type="non-terminal residue" evidence="5">
    <location>
        <position position="232"/>
    </location>
</feature>
<evidence type="ECO:0000256" key="2">
    <source>
        <dbReference type="ARBA" id="ARBA00023136"/>
    </source>
</evidence>
<reference evidence="5" key="1">
    <citation type="journal article" date="2014" name="Front. Microbiol.">
        <title>High frequency of phylogenetically diverse reductive dehalogenase-homologous genes in deep subseafloor sedimentary metagenomes.</title>
        <authorList>
            <person name="Kawai M."/>
            <person name="Futagami T."/>
            <person name="Toyoda A."/>
            <person name="Takaki Y."/>
            <person name="Nishi S."/>
            <person name="Hori S."/>
            <person name="Arai W."/>
            <person name="Tsubouchi T."/>
            <person name="Morono Y."/>
            <person name="Uchiyama I."/>
            <person name="Ito T."/>
            <person name="Fujiyama A."/>
            <person name="Inagaki F."/>
            <person name="Takami H."/>
        </authorList>
    </citation>
    <scope>NUCLEOTIDE SEQUENCE</scope>
    <source>
        <strain evidence="5">Expedition CK06-06</strain>
    </source>
</reference>
<dbReference type="SUPFAM" id="SSF56601">
    <property type="entry name" value="beta-lactamase/transpeptidase-like"/>
    <property type="match status" value="1"/>
</dbReference>
<keyword evidence="2" id="KW-0472">Membrane</keyword>
<dbReference type="EMBL" id="BARS01052351">
    <property type="protein sequence ID" value="GAG52962.1"/>
    <property type="molecule type" value="Genomic_DNA"/>
</dbReference>
<proteinExistence type="predicted"/>
<dbReference type="GO" id="GO:0008658">
    <property type="term" value="F:penicillin binding"/>
    <property type="evidence" value="ECO:0007669"/>
    <property type="project" value="InterPro"/>
</dbReference>
<dbReference type="SUPFAM" id="SSF56519">
    <property type="entry name" value="Penicillin binding protein dimerisation domain"/>
    <property type="match status" value="1"/>
</dbReference>
<comment type="caution">
    <text evidence="5">The sequence shown here is derived from an EMBL/GenBank/DDBJ whole genome shotgun (WGS) entry which is preliminary data.</text>
</comment>
<evidence type="ECO:0000259" key="3">
    <source>
        <dbReference type="Pfam" id="PF00905"/>
    </source>
</evidence>
<evidence type="ECO:0008006" key="6">
    <source>
        <dbReference type="Google" id="ProtNLM"/>
    </source>
</evidence>
<accession>X0Z3D7</accession>
<dbReference type="Pfam" id="PF00905">
    <property type="entry name" value="Transpeptidase"/>
    <property type="match status" value="1"/>
</dbReference>
<comment type="subcellular location">
    <subcellularLocation>
        <location evidence="1">Membrane</location>
    </subcellularLocation>
</comment>
<protein>
    <recommendedName>
        <fullName evidence="6">Penicillin-binding protein transpeptidase domain-containing protein</fullName>
    </recommendedName>
</protein>
<feature type="domain" description="Penicillin-binding protein transpeptidase" evidence="3">
    <location>
        <begin position="159"/>
        <end position="231"/>
    </location>
</feature>